<dbReference type="RefSeq" id="WP_012702500.1">
    <property type="nucleotide sequence ID" value="NC_012560.1"/>
</dbReference>
<dbReference type="AlphaFoldDB" id="C1DE17"/>
<reference evidence="2 3" key="1">
    <citation type="journal article" date="2009" name="J. Bacteriol.">
        <title>Genome sequence of Azotobacter vinelandii, an obligate aerobe specialized to support diverse anaerobic metabolic processes.</title>
        <authorList>
            <person name="Setubal J.C."/>
            <person name="dos Santos P."/>
            <person name="Goldman B.S."/>
            <person name="Ertesvag H."/>
            <person name="Espin G."/>
            <person name="Rubio L.M."/>
            <person name="Valla S."/>
            <person name="Almeida N.F."/>
            <person name="Balasubramanian D."/>
            <person name="Cromes L."/>
            <person name="Curatti L."/>
            <person name="Du Z."/>
            <person name="Godsy E."/>
            <person name="Goodner B."/>
            <person name="Hellner-Burris K."/>
            <person name="Hernandez J.A."/>
            <person name="Houmiel K."/>
            <person name="Imperial J."/>
            <person name="Kennedy C."/>
            <person name="Larson T.J."/>
            <person name="Latreille P."/>
            <person name="Ligon L.S."/>
            <person name="Lu J."/>
            <person name="Maerk M."/>
            <person name="Miller N.M."/>
            <person name="Norton S."/>
            <person name="O'Carroll I.P."/>
            <person name="Paulsen I."/>
            <person name="Raulfs E.C."/>
            <person name="Roemer R."/>
            <person name="Rosser J."/>
            <person name="Segura D."/>
            <person name="Slater S."/>
            <person name="Stricklin S.L."/>
            <person name="Studholme D.J."/>
            <person name="Sun J."/>
            <person name="Viana C.J."/>
            <person name="Wallin E."/>
            <person name="Wang B."/>
            <person name="Wheeler C."/>
            <person name="Zhu H."/>
            <person name="Dean D.R."/>
            <person name="Dixon R."/>
            <person name="Wood D."/>
        </authorList>
    </citation>
    <scope>NUCLEOTIDE SEQUENCE [LARGE SCALE GENOMIC DNA]</scope>
    <source>
        <strain evidence="3">DJ / ATCC BAA-1303</strain>
    </source>
</reference>
<name>C1DE17_AZOVD</name>
<dbReference type="OrthoDB" id="529208at2"/>
<dbReference type="Proteomes" id="UP000002424">
    <property type="component" value="Chromosome"/>
</dbReference>
<feature type="domain" description="Methyltransferase type 11" evidence="1">
    <location>
        <begin position="36"/>
        <end position="131"/>
    </location>
</feature>
<organism evidence="2 3">
    <name type="scientific">Azotobacter vinelandii (strain DJ / ATCC BAA-1303)</name>
    <dbReference type="NCBI Taxonomy" id="322710"/>
    <lineage>
        <taxon>Bacteria</taxon>
        <taxon>Pseudomonadati</taxon>
        <taxon>Pseudomonadota</taxon>
        <taxon>Gammaproteobacteria</taxon>
        <taxon>Pseudomonadales</taxon>
        <taxon>Pseudomonadaceae</taxon>
        <taxon>Azotobacter</taxon>
    </lineage>
</organism>
<evidence type="ECO:0000313" key="3">
    <source>
        <dbReference type="Proteomes" id="UP000002424"/>
    </source>
</evidence>
<dbReference type="Pfam" id="PF08241">
    <property type="entry name" value="Methyltransf_11"/>
    <property type="match status" value="1"/>
</dbReference>
<dbReference type="Gene3D" id="3.40.50.150">
    <property type="entry name" value="Vaccinia Virus protein VP39"/>
    <property type="match status" value="1"/>
</dbReference>
<dbReference type="PANTHER" id="PTHR43591">
    <property type="entry name" value="METHYLTRANSFERASE"/>
    <property type="match status" value="1"/>
</dbReference>
<accession>C1DE17</accession>
<keyword evidence="3" id="KW-1185">Reference proteome</keyword>
<dbReference type="STRING" id="322710.Avin_39860"/>
<dbReference type="PANTHER" id="PTHR43591:SF110">
    <property type="entry name" value="RHODANESE DOMAIN-CONTAINING PROTEIN"/>
    <property type="match status" value="1"/>
</dbReference>
<dbReference type="SUPFAM" id="SSF53335">
    <property type="entry name" value="S-adenosyl-L-methionine-dependent methyltransferases"/>
    <property type="match status" value="1"/>
</dbReference>
<sequence>MTTAEMRIQAPEAVETIDEAELYLKLLPLACARIVELGCGAAKHTRTIAEQGRPASILACEVDSIQHEKNLAVDDLPGVTFLHAGAQAIPVEDGGADIVLMFKSLHHVPVGDMDEALREIRRVLRPGGLAYVSEPVFAGEFNEVVRLFHDERAVREAAFAAVRRAVEQDVLELAGQYFFNTRNDFQDFAEFERRIVGATHTRHELSPELRERVREQFERSMSADGAHFVMPMRVDLLRRPA</sequence>
<dbReference type="GeneID" id="88186937"/>
<dbReference type="CDD" id="cd02440">
    <property type="entry name" value="AdoMet_MTases"/>
    <property type="match status" value="1"/>
</dbReference>
<dbReference type="InterPro" id="IPR013216">
    <property type="entry name" value="Methyltransf_11"/>
</dbReference>
<dbReference type="HOGENOM" id="CLU_074551_0_0_6"/>
<keyword evidence="2" id="KW-0489">Methyltransferase</keyword>
<evidence type="ECO:0000259" key="1">
    <source>
        <dbReference type="Pfam" id="PF08241"/>
    </source>
</evidence>
<proteinExistence type="predicted"/>
<protein>
    <submittedName>
        <fullName evidence="2">Methylase</fullName>
    </submittedName>
</protein>
<dbReference type="eggNOG" id="COG2226">
    <property type="taxonomic scope" value="Bacteria"/>
</dbReference>
<dbReference type="InterPro" id="IPR029063">
    <property type="entry name" value="SAM-dependent_MTases_sf"/>
</dbReference>
<keyword evidence="2" id="KW-0808">Transferase</keyword>
<dbReference type="EnsemblBacteria" id="ACO80125">
    <property type="protein sequence ID" value="ACO80125"/>
    <property type="gene ID" value="Avin_39860"/>
</dbReference>
<gene>
    <name evidence="2" type="ordered locus">Avin_39860</name>
</gene>
<dbReference type="KEGG" id="avn:Avin_39860"/>
<dbReference type="GO" id="GO:0008757">
    <property type="term" value="F:S-adenosylmethionine-dependent methyltransferase activity"/>
    <property type="evidence" value="ECO:0007669"/>
    <property type="project" value="InterPro"/>
</dbReference>
<dbReference type="EMBL" id="CP001157">
    <property type="protein sequence ID" value="ACO80125.1"/>
    <property type="molecule type" value="Genomic_DNA"/>
</dbReference>
<dbReference type="GO" id="GO:0032259">
    <property type="term" value="P:methylation"/>
    <property type="evidence" value="ECO:0007669"/>
    <property type="project" value="UniProtKB-KW"/>
</dbReference>
<evidence type="ECO:0000313" key="2">
    <source>
        <dbReference type="EMBL" id="ACO80125.1"/>
    </source>
</evidence>